<accession>A0A7G8QEY1</accession>
<evidence type="ECO:0000256" key="1">
    <source>
        <dbReference type="ARBA" id="ARBA00022478"/>
    </source>
</evidence>
<dbReference type="EMBL" id="MT742547">
    <property type="protein sequence ID" value="QNK05339.1"/>
    <property type="molecule type" value="Genomic_DNA"/>
</dbReference>
<feature type="domain" description="DNA-directed RNA polymerase RpoA/D/Rpb3-type" evidence="3">
    <location>
        <begin position="24"/>
        <end position="223"/>
    </location>
</feature>
<evidence type="ECO:0000313" key="4">
    <source>
        <dbReference type="EMBL" id="QNK05339.1"/>
    </source>
</evidence>
<gene>
    <name evidence="4" type="primary">rpoA</name>
</gene>
<dbReference type="GO" id="GO:0046983">
    <property type="term" value="F:protein dimerization activity"/>
    <property type="evidence" value="ECO:0007669"/>
    <property type="project" value="InterPro"/>
</dbReference>
<dbReference type="SUPFAM" id="SSF55257">
    <property type="entry name" value="RBP11-like subunits of RNA polymerase"/>
    <property type="match status" value="1"/>
</dbReference>
<evidence type="ECO:0000256" key="2">
    <source>
        <dbReference type="ARBA" id="ARBA00023163"/>
    </source>
</evidence>
<dbReference type="GO" id="GO:0000428">
    <property type="term" value="C:DNA-directed RNA polymerase complex"/>
    <property type="evidence" value="ECO:0007669"/>
    <property type="project" value="UniProtKB-KW"/>
</dbReference>
<proteinExistence type="predicted"/>
<reference evidence="4" key="1">
    <citation type="submission" date="2020-07" db="EMBL/GenBank/DDBJ databases">
        <authorList>
            <person name="Niu Y.Y."/>
            <person name="Liu J.J."/>
        </authorList>
    </citation>
    <scope>NUCLEOTIDE SEQUENCE</scope>
</reference>
<dbReference type="InterPro" id="IPR036643">
    <property type="entry name" value="RNApol_insert_sf"/>
</dbReference>
<dbReference type="CDD" id="cd06928">
    <property type="entry name" value="RNAP_alpha_NTD"/>
    <property type="match status" value="1"/>
</dbReference>
<sequence>MDHILWHCTEARAMGGGDSSSYSYGRFVLSPLWRGQSETIGFVLRRILTGEIESTRITHAKFIKTRHEFSIPVGIQEPVHEIVQNLRGVVFTGNISGIHNGVICVRGPGYITAQDILLSPPLEVVNSSRHIATLTEPVDVVIELQIERSCGYRMRTQRPKNEKEGSYPVDAAFVPVPNVVYSIHPFSDGRREMLFLEIITDGSLSAKEAFYGALRKLADFITPFFGHDGPVLIEDLTLDPKENPNGVPGESSSVGSDLLFFPCPSGTKLDNKTALKYIFLDQLQISRSLYMELKQEKIYSVWDVLMNMIGRDFRRRQINFSRSDRIIIINFLREYFPGEKFIID</sequence>
<dbReference type="GO" id="GO:0006351">
    <property type="term" value="P:DNA-templated transcription"/>
    <property type="evidence" value="ECO:0007669"/>
    <property type="project" value="InterPro"/>
</dbReference>
<geneLocation type="chloroplast" evidence="4"/>
<dbReference type="AlphaFoldDB" id="A0A7G8QEY1"/>
<dbReference type="InterPro" id="IPR011262">
    <property type="entry name" value="DNA-dir_RNA_pol_insert"/>
</dbReference>
<dbReference type="GeneID" id="60462907"/>
<keyword evidence="2" id="KW-0804">Transcription</keyword>
<evidence type="ECO:0000259" key="3">
    <source>
        <dbReference type="SMART" id="SM00662"/>
    </source>
</evidence>
<dbReference type="SMART" id="SM00662">
    <property type="entry name" value="RPOLD"/>
    <property type="match status" value="1"/>
</dbReference>
<dbReference type="Pfam" id="PF01000">
    <property type="entry name" value="RNA_pol_A_bac"/>
    <property type="match status" value="1"/>
</dbReference>
<name>A0A7G8QEY1_ANNRE</name>
<dbReference type="GeneID" id="60462832"/>
<dbReference type="Gene3D" id="3.30.1360.10">
    <property type="entry name" value="RNA polymerase, RBP11-like subunit"/>
    <property type="match status" value="1"/>
</dbReference>
<dbReference type="Gene3D" id="2.170.120.12">
    <property type="entry name" value="DNA-directed RNA polymerase, insert domain"/>
    <property type="match status" value="1"/>
</dbReference>
<dbReference type="InterPro" id="IPR011263">
    <property type="entry name" value="DNA-dir_RNA_pol_RpoA/D/Rpb3"/>
</dbReference>
<dbReference type="EMBL" id="MT742547">
    <property type="protein sequence ID" value="QNK05390.1"/>
    <property type="molecule type" value="Genomic_DNA"/>
</dbReference>
<protein>
    <submittedName>
        <fullName evidence="4">RNA polymerase alpha subunit</fullName>
    </submittedName>
</protein>
<dbReference type="Pfam" id="PF01193">
    <property type="entry name" value="RNA_pol_L"/>
    <property type="match status" value="1"/>
</dbReference>
<dbReference type="RefSeq" id="YP_009975973.1">
    <property type="nucleotide sequence ID" value="NC_052009.1"/>
</dbReference>
<dbReference type="RefSeq" id="YP_009975922.1">
    <property type="nucleotide sequence ID" value="NC_052009.1"/>
</dbReference>
<dbReference type="SUPFAM" id="SSF56553">
    <property type="entry name" value="Insert subdomain of RNA polymerase alpha subunit"/>
    <property type="match status" value="1"/>
</dbReference>
<keyword evidence="4" id="KW-0934">Plastid</keyword>
<dbReference type="GO" id="GO:0003899">
    <property type="term" value="F:DNA-directed RNA polymerase activity"/>
    <property type="evidence" value="ECO:0007669"/>
    <property type="project" value="InterPro"/>
</dbReference>
<organism evidence="4">
    <name type="scientific">Annona reticulata</name>
    <name type="common">Custard apple</name>
    <dbReference type="NCBI Taxonomy" id="301862"/>
    <lineage>
        <taxon>Eukaryota</taxon>
        <taxon>Viridiplantae</taxon>
        <taxon>Streptophyta</taxon>
        <taxon>Embryophyta</taxon>
        <taxon>Tracheophyta</taxon>
        <taxon>Spermatophyta</taxon>
        <taxon>Magnoliopsida</taxon>
        <taxon>Magnoliidae</taxon>
        <taxon>Magnoliales</taxon>
        <taxon>Annonaceae</taxon>
        <taxon>Annonoideae</taxon>
        <taxon>Annoneae</taxon>
        <taxon>Annona</taxon>
    </lineage>
</organism>
<keyword evidence="1" id="KW-0240">DNA-directed RNA polymerase</keyword>
<keyword evidence="4" id="KW-0150">Chloroplast</keyword>
<dbReference type="InterPro" id="IPR036603">
    <property type="entry name" value="RBP11-like"/>
</dbReference>